<feature type="compositionally biased region" description="Low complexity" evidence="1">
    <location>
        <begin position="397"/>
        <end position="408"/>
    </location>
</feature>
<feature type="region of interest" description="Disordered" evidence="1">
    <location>
        <begin position="234"/>
        <end position="259"/>
    </location>
</feature>
<gene>
    <name evidence="2" type="ORF">A1Q2_04176</name>
</gene>
<dbReference type="OMA" id="MENEFGD"/>
<feature type="region of interest" description="Disordered" evidence="1">
    <location>
        <begin position="112"/>
        <end position="174"/>
    </location>
</feature>
<dbReference type="InParanoid" id="K1VCE2"/>
<feature type="compositionally biased region" description="Pro residues" evidence="1">
    <location>
        <begin position="305"/>
        <end position="316"/>
    </location>
</feature>
<evidence type="ECO:0000256" key="1">
    <source>
        <dbReference type="SAM" id="MobiDB-lite"/>
    </source>
</evidence>
<feature type="compositionally biased region" description="Low complexity" evidence="1">
    <location>
        <begin position="511"/>
        <end position="538"/>
    </location>
</feature>
<protein>
    <submittedName>
        <fullName evidence="2">Uncharacterized protein</fullName>
    </submittedName>
</protein>
<dbReference type="eggNOG" id="ENOG502T287">
    <property type="taxonomic scope" value="Eukaryota"/>
</dbReference>
<evidence type="ECO:0000313" key="3">
    <source>
        <dbReference type="Proteomes" id="UP000006757"/>
    </source>
</evidence>
<proteinExistence type="predicted"/>
<dbReference type="Proteomes" id="UP000006757">
    <property type="component" value="Unassembled WGS sequence"/>
</dbReference>
<dbReference type="AlphaFoldDB" id="K1VCE2"/>
<dbReference type="EMBL" id="AMBO01000313">
    <property type="protein sequence ID" value="EKD01615.1"/>
    <property type="molecule type" value="Genomic_DNA"/>
</dbReference>
<evidence type="ECO:0000313" key="2">
    <source>
        <dbReference type="EMBL" id="EKD01615.1"/>
    </source>
</evidence>
<feature type="region of interest" description="Disordered" evidence="1">
    <location>
        <begin position="298"/>
        <end position="349"/>
    </location>
</feature>
<accession>K1VCE2</accession>
<feature type="region of interest" description="Disordered" evidence="1">
    <location>
        <begin position="363"/>
        <end position="421"/>
    </location>
</feature>
<comment type="caution">
    <text evidence="2">The sequence shown here is derived from an EMBL/GenBank/DDBJ whole genome shotgun (WGS) entry which is preliminary data.</text>
</comment>
<name>K1VCE2_TRIAC</name>
<reference evidence="2 3" key="1">
    <citation type="journal article" date="2012" name="Eukaryot. Cell">
        <title>Genome sequence of the Trichosporon asahii environmental strain CBS 8904.</title>
        <authorList>
            <person name="Yang R.Y."/>
            <person name="Li H.T."/>
            <person name="Zhu H."/>
            <person name="Zhou G.P."/>
            <person name="Wang M."/>
            <person name="Wang L."/>
        </authorList>
    </citation>
    <scope>NUCLEOTIDE SEQUENCE [LARGE SCALE GENOMIC DNA]</scope>
    <source>
        <strain evidence="2 3">CBS 8904</strain>
    </source>
</reference>
<sequence length="578" mass="62644">MSFLPSTTSVRNLNLAAAADVCDVEDSPNHRLTNTTIRGIPFPRELDSPSTSSAAFMGAPDYSAFASSSSSRDFRRHRRSFRCVCGRRADSDSGMYCSPDCARQDAFSSLTHTRNNSTTHPDHSFEMDDYDTTGSRHRRAVRADPYRTDLTREERRRKQRADGNDSISPMSARNLMLSPSVPELVSSHSRNTSTASSVFSLSSMSSSMSLSRNPSTSSRNVALNSVILEDARENLSTDRSTLKASRRTHSIDNDAPPSKRLAVNDMLDEIISMENEFGDDMDAADIHADFEMPSTPEHVAFNPVIRPPRTPSPPPVAVARSPPGAPAAPDRRRGSLVRSRPMSNLAAHASSLSESHTALYLATASPAASPPPSLSKKDLRRSASPKLHIRRSISFTPQAAGPALAAPPRSRYNDSPGLTPVRRTKTDALRATIDAWRFPTSSSSPAVLEIEGTTPTAASRLAAEPQTPIHFRPSLLWPQSHQVPEETEEEATSVSPSSPSFGMNLPRHQRSASNRSMSPPRSSMRLGALLGLSGSASDMDTDEPDDAGTIRGRPLRLQAPAALGEPPQRRPQASIPSI</sequence>
<dbReference type="OrthoDB" id="2592339at2759"/>
<feature type="compositionally biased region" description="Basic and acidic residues" evidence="1">
    <location>
        <begin position="141"/>
        <end position="163"/>
    </location>
</feature>
<dbReference type="HOGENOM" id="CLU_471873_0_0_1"/>
<feature type="compositionally biased region" description="Polar residues" evidence="1">
    <location>
        <begin position="492"/>
        <end position="501"/>
    </location>
</feature>
<feature type="region of interest" description="Disordered" evidence="1">
    <location>
        <begin position="481"/>
        <end position="578"/>
    </location>
</feature>
<organism evidence="2 3">
    <name type="scientific">Trichosporon asahii var. asahii (strain CBS 8904)</name>
    <name type="common">Yeast</name>
    <dbReference type="NCBI Taxonomy" id="1220162"/>
    <lineage>
        <taxon>Eukaryota</taxon>
        <taxon>Fungi</taxon>
        <taxon>Dikarya</taxon>
        <taxon>Basidiomycota</taxon>
        <taxon>Agaricomycotina</taxon>
        <taxon>Tremellomycetes</taxon>
        <taxon>Trichosporonales</taxon>
        <taxon>Trichosporonaceae</taxon>
        <taxon>Trichosporon</taxon>
    </lineage>
</organism>
<keyword evidence="3" id="KW-1185">Reference proteome</keyword>